<dbReference type="PROSITE" id="PS50011">
    <property type="entry name" value="PROTEIN_KINASE_DOM"/>
    <property type="match status" value="1"/>
</dbReference>
<dbReference type="SUPFAM" id="SSF56112">
    <property type="entry name" value="Protein kinase-like (PK-like)"/>
    <property type="match status" value="1"/>
</dbReference>
<sequence>MAYVESHYLELNSNKFGKTPPKISQLTKMAYVESHYLGLNAEPDVIDNVDAHNAQQVEPKFSDDSQKAMPKSDYCGFEGDGIPPVYRAQLPVSEKTKLSTAEPKSSYIYGKDEKEKSMSEEKIAPIDAQSVEYHAPRFSPPPQNDAEEFQKRLDFSLPKIQAVEATEHVFDIKGKHEASQYVLMKNEDPIKVNKKTDENSMKTNCGILRETDDGEVIISYDKGKRFFFLSEKELEDEKKGKKVVRENKKEEKKEEKSAKKMVEVKKEKKKDEKTSKHKVEKKKEKKKEEKTSKHKVEKKKEKKKEEKTSKHKVEKKKEKKKEEKTSKQKVEVKKEEKKEEKTSKQKVEKEKEEKNTMNGFRIHKVIGTGSFGTVRLVEKKGKFFAMKSIKTNQTTGKLDCDEVEILKDLKHPFISSLFSHFNNNGELHVVMEFVEGGDLDSHLVKTPNGFDRDQIKYFASSIVLAVGYLHEQLIVHRDLKPKNIMITRQGHLKVIDFGLSKKLTKRGDKMHDRVGTAAYSSPEVHNGEIYGIDMDWFSVGVSLFELRTLQLPLTAGFELLLMHPRISDWPEFEDLLFKLTAFQPEERLGYESTKQVKDHKFFTGMDFGAVLNLSMRPPYVPKMVCSILAFLKF</sequence>
<evidence type="ECO:0000256" key="1">
    <source>
        <dbReference type="ARBA" id="ARBA00022527"/>
    </source>
</evidence>
<dbReference type="InterPro" id="IPR017441">
    <property type="entry name" value="Protein_kinase_ATP_BS"/>
</dbReference>
<keyword evidence="2" id="KW-0597">Phosphoprotein</keyword>
<feature type="compositionally biased region" description="Basic residues" evidence="8">
    <location>
        <begin position="275"/>
        <end position="285"/>
    </location>
</feature>
<evidence type="ECO:0000256" key="3">
    <source>
        <dbReference type="ARBA" id="ARBA00022679"/>
    </source>
</evidence>
<keyword evidence="4 7" id="KW-0547">Nucleotide-binding</keyword>
<dbReference type="PANTHER" id="PTHR24351">
    <property type="entry name" value="RIBOSOMAL PROTEIN S6 KINASE"/>
    <property type="match status" value="1"/>
</dbReference>
<dbReference type="Gene3D" id="3.30.200.20">
    <property type="entry name" value="Phosphorylase Kinase, domain 1"/>
    <property type="match status" value="1"/>
</dbReference>
<evidence type="ECO:0000259" key="9">
    <source>
        <dbReference type="PROSITE" id="PS50011"/>
    </source>
</evidence>
<evidence type="ECO:0000256" key="6">
    <source>
        <dbReference type="ARBA" id="ARBA00022840"/>
    </source>
</evidence>
<dbReference type="GO" id="GO:0004674">
    <property type="term" value="F:protein serine/threonine kinase activity"/>
    <property type="evidence" value="ECO:0007669"/>
    <property type="project" value="UniProtKB-KW"/>
</dbReference>
<protein>
    <recommendedName>
        <fullName evidence="9">Protein kinase domain-containing protein</fullName>
    </recommendedName>
</protein>
<accession>E3ML65</accession>
<feature type="compositionally biased region" description="Basic and acidic residues" evidence="8">
    <location>
        <begin position="235"/>
        <end position="274"/>
    </location>
</feature>
<dbReference type="OrthoDB" id="8693905at2759"/>
<dbReference type="PROSITE" id="PS00108">
    <property type="entry name" value="PROTEIN_KINASE_ST"/>
    <property type="match status" value="1"/>
</dbReference>
<dbReference type="OMA" id="KMAYVES"/>
<evidence type="ECO:0000256" key="4">
    <source>
        <dbReference type="ARBA" id="ARBA00022741"/>
    </source>
</evidence>
<feature type="compositionally biased region" description="Basic and acidic residues" evidence="8">
    <location>
        <begin position="320"/>
        <end position="355"/>
    </location>
</feature>
<proteinExistence type="predicted"/>
<dbReference type="InterPro" id="IPR011009">
    <property type="entry name" value="Kinase-like_dom_sf"/>
</dbReference>
<feature type="binding site" evidence="7">
    <location>
        <position position="387"/>
    </location>
    <ligand>
        <name>ATP</name>
        <dbReference type="ChEBI" id="CHEBI:30616"/>
    </ligand>
</feature>
<dbReference type="PROSITE" id="PS00107">
    <property type="entry name" value="PROTEIN_KINASE_ATP"/>
    <property type="match status" value="1"/>
</dbReference>
<evidence type="ECO:0000313" key="11">
    <source>
        <dbReference type="Proteomes" id="UP000008281"/>
    </source>
</evidence>
<reference evidence="10" key="1">
    <citation type="submission" date="2007-07" db="EMBL/GenBank/DDBJ databases">
        <title>PCAP assembly of the Caenorhabditis remanei genome.</title>
        <authorList>
            <consortium name="The Caenorhabditis remanei Sequencing Consortium"/>
            <person name="Wilson R.K."/>
        </authorList>
    </citation>
    <scope>NUCLEOTIDE SEQUENCE [LARGE SCALE GENOMIC DNA]</scope>
    <source>
        <strain evidence="10">PB4641</strain>
    </source>
</reference>
<feature type="compositionally biased region" description="Basic residues" evidence="8">
    <location>
        <begin position="292"/>
        <end position="302"/>
    </location>
</feature>
<feature type="domain" description="Protein kinase" evidence="9">
    <location>
        <begin position="360"/>
        <end position="602"/>
    </location>
</feature>
<name>E3ML65_CAERE</name>
<dbReference type="eggNOG" id="KOG0690">
    <property type="taxonomic scope" value="Eukaryota"/>
</dbReference>
<dbReference type="InterPro" id="IPR000719">
    <property type="entry name" value="Prot_kinase_dom"/>
</dbReference>
<keyword evidence="11" id="KW-1185">Reference proteome</keyword>
<dbReference type="InterPro" id="IPR008271">
    <property type="entry name" value="Ser/Thr_kinase_AS"/>
</dbReference>
<keyword evidence="5" id="KW-0418">Kinase</keyword>
<keyword evidence="3" id="KW-0808">Transferase</keyword>
<dbReference type="Pfam" id="PF00069">
    <property type="entry name" value="Pkinase"/>
    <property type="match status" value="1"/>
</dbReference>
<dbReference type="Proteomes" id="UP000008281">
    <property type="component" value="Unassembled WGS sequence"/>
</dbReference>
<evidence type="ECO:0000256" key="8">
    <source>
        <dbReference type="SAM" id="MobiDB-lite"/>
    </source>
</evidence>
<evidence type="ECO:0000313" key="10">
    <source>
        <dbReference type="EMBL" id="EFP04363.1"/>
    </source>
</evidence>
<dbReference type="AlphaFoldDB" id="E3ML65"/>
<dbReference type="InParanoid" id="E3ML65"/>
<dbReference type="SMART" id="SM00220">
    <property type="entry name" value="S_TKc"/>
    <property type="match status" value="1"/>
</dbReference>
<dbReference type="Gene3D" id="1.10.510.10">
    <property type="entry name" value="Transferase(Phosphotransferase) domain 1"/>
    <property type="match status" value="1"/>
</dbReference>
<keyword evidence="1" id="KW-0723">Serine/threonine-protein kinase</keyword>
<keyword evidence="6 7" id="KW-0067">ATP-binding</keyword>
<dbReference type="HOGENOM" id="CLU_432278_0_0_1"/>
<dbReference type="EMBL" id="DS268454">
    <property type="protein sequence ID" value="EFP04363.1"/>
    <property type="molecule type" value="Genomic_DNA"/>
</dbReference>
<evidence type="ECO:0000256" key="7">
    <source>
        <dbReference type="PROSITE-ProRule" id="PRU10141"/>
    </source>
</evidence>
<evidence type="ECO:0000256" key="5">
    <source>
        <dbReference type="ARBA" id="ARBA00022777"/>
    </source>
</evidence>
<dbReference type="STRING" id="31234.E3ML65"/>
<evidence type="ECO:0000256" key="2">
    <source>
        <dbReference type="ARBA" id="ARBA00022553"/>
    </source>
</evidence>
<organism evidence="11">
    <name type="scientific">Caenorhabditis remanei</name>
    <name type="common">Caenorhabditis vulgaris</name>
    <dbReference type="NCBI Taxonomy" id="31234"/>
    <lineage>
        <taxon>Eukaryota</taxon>
        <taxon>Metazoa</taxon>
        <taxon>Ecdysozoa</taxon>
        <taxon>Nematoda</taxon>
        <taxon>Chromadorea</taxon>
        <taxon>Rhabditida</taxon>
        <taxon>Rhabditina</taxon>
        <taxon>Rhabditomorpha</taxon>
        <taxon>Rhabditoidea</taxon>
        <taxon>Rhabditidae</taxon>
        <taxon>Peloderinae</taxon>
        <taxon>Caenorhabditis</taxon>
    </lineage>
</organism>
<gene>
    <name evidence="10" type="ORF">CRE_25642</name>
</gene>
<dbReference type="GO" id="GO:0005524">
    <property type="term" value="F:ATP binding"/>
    <property type="evidence" value="ECO:0007669"/>
    <property type="project" value="UniProtKB-UniRule"/>
</dbReference>
<feature type="compositionally biased region" description="Basic residues" evidence="8">
    <location>
        <begin position="309"/>
        <end position="319"/>
    </location>
</feature>
<feature type="region of interest" description="Disordered" evidence="8">
    <location>
        <begin position="235"/>
        <end position="355"/>
    </location>
</feature>